<dbReference type="Proteomes" id="UP001159364">
    <property type="component" value="Linkage Group LG05"/>
</dbReference>
<evidence type="ECO:0000256" key="3">
    <source>
        <dbReference type="ARBA" id="ARBA00022448"/>
    </source>
</evidence>
<organism evidence="9 10">
    <name type="scientific">Erythroxylum novogranatense</name>
    <dbReference type="NCBI Taxonomy" id="1862640"/>
    <lineage>
        <taxon>Eukaryota</taxon>
        <taxon>Viridiplantae</taxon>
        <taxon>Streptophyta</taxon>
        <taxon>Embryophyta</taxon>
        <taxon>Tracheophyta</taxon>
        <taxon>Spermatophyta</taxon>
        <taxon>Magnoliopsida</taxon>
        <taxon>eudicotyledons</taxon>
        <taxon>Gunneridae</taxon>
        <taxon>Pentapetalae</taxon>
        <taxon>rosids</taxon>
        <taxon>fabids</taxon>
        <taxon>Malpighiales</taxon>
        <taxon>Erythroxylaceae</taxon>
        <taxon>Erythroxylum</taxon>
    </lineage>
</organism>
<gene>
    <name evidence="9" type="ORF">K2173_010281</name>
</gene>
<comment type="similarity">
    <text evidence="2">Belongs to the mitochondrial carrier (TC 2.A.29) family.</text>
</comment>
<keyword evidence="5" id="KW-0677">Repeat</keyword>
<evidence type="ECO:0000256" key="4">
    <source>
        <dbReference type="ARBA" id="ARBA00022692"/>
    </source>
</evidence>
<keyword evidence="10" id="KW-1185">Reference proteome</keyword>
<evidence type="ECO:0008006" key="11">
    <source>
        <dbReference type="Google" id="ProtNLM"/>
    </source>
</evidence>
<keyword evidence="4 8" id="KW-0812">Transmembrane</keyword>
<dbReference type="InterPro" id="IPR018108">
    <property type="entry name" value="MCP_transmembrane"/>
</dbReference>
<proteinExistence type="inferred from homology"/>
<dbReference type="PROSITE" id="PS50920">
    <property type="entry name" value="SOLCAR"/>
    <property type="match status" value="3"/>
</dbReference>
<dbReference type="FunFam" id="1.50.40.10:FF:000162">
    <property type="entry name" value="Mitochondrial substrate carrier protein-like"/>
    <property type="match status" value="1"/>
</dbReference>
<reference evidence="9 10" key="1">
    <citation type="submission" date="2021-09" db="EMBL/GenBank/DDBJ databases">
        <title>Genomic insights and catalytic innovation underlie evolution of tropane alkaloids biosynthesis.</title>
        <authorList>
            <person name="Wang Y.-J."/>
            <person name="Tian T."/>
            <person name="Huang J.-P."/>
            <person name="Huang S.-X."/>
        </authorList>
    </citation>
    <scope>NUCLEOTIDE SEQUENCE [LARGE SCALE GENOMIC DNA]</scope>
    <source>
        <strain evidence="9">KIB-2018</strain>
        <tissue evidence="9">Leaf</tissue>
    </source>
</reference>
<sequence>MSGCKSPSRSGQASITYKSGRIESATIDLNNLVNKKKSRGILVGHGHKSSESEARCPEILTTRELISTFGEIWDLVGPALSKSKEKLNGNSYVCQEGVILGYRQDAKVGEAPSLDNCHNPCGNVRNIGHSMLLMQPKLEFTNITQKMALYELCSENYLHPLFLQFSNGGINLPDESSEGKGLLGLFFKYELEKIQNRTKKAVPTESKFLVNEIDKAVMTKSCSLEINSSKKDCISGDTACQADFEGCFPEPVDGSLRRANKIESASGMTNSLHTNHFLQDIRDGNVSGTVSKALCSNLMDHQINVSALDKSTNENFQQDINDNEVLENGRKQPQKTWMNEKCKAEINSSPRERPHLAFTKQEHAFAGALAGVFVSFCLHPVDTVKTVIQSCPVDKKSLPHVAKSIVSERGIVGLYRGIASNIASSAPISAIYTFTYETIKGSLLPFFPKEYHSFAHCIAGGGASIATSFVFTPSERIKQQVQVGSHYTNCWNALFGIIRKGGLPSLYAGWGAVLCRNIPHSIIKFYTYESFKQLMLSLHSSHGSPSTLQMLACGGLAGSTAALFSTPFDVVKTRLQTQIPGSISKYDNVFHALKEIGRNEGLKGLYRGLLPRFLMYMSQGALFFASYESFKRLFCLEASSG</sequence>
<dbReference type="Gene3D" id="1.50.40.10">
    <property type="entry name" value="Mitochondrial carrier domain"/>
    <property type="match status" value="2"/>
</dbReference>
<dbReference type="GO" id="GO:0016020">
    <property type="term" value="C:membrane"/>
    <property type="evidence" value="ECO:0007669"/>
    <property type="project" value="UniProtKB-SubCell"/>
</dbReference>
<dbReference type="FunFam" id="1.50.40.10:FF:000080">
    <property type="entry name" value="Mitochondrial substrate carrier protein-like"/>
    <property type="match status" value="1"/>
</dbReference>
<comment type="subcellular location">
    <subcellularLocation>
        <location evidence="1">Membrane</location>
        <topology evidence="1">Multi-pass membrane protein</topology>
    </subcellularLocation>
</comment>
<evidence type="ECO:0000256" key="6">
    <source>
        <dbReference type="ARBA" id="ARBA00022989"/>
    </source>
</evidence>
<feature type="repeat" description="Solcar" evidence="8">
    <location>
        <begin position="358"/>
        <end position="442"/>
    </location>
</feature>
<dbReference type="Pfam" id="PF00153">
    <property type="entry name" value="Mito_carr"/>
    <property type="match status" value="3"/>
</dbReference>
<evidence type="ECO:0000313" key="10">
    <source>
        <dbReference type="Proteomes" id="UP001159364"/>
    </source>
</evidence>
<evidence type="ECO:0000256" key="1">
    <source>
        <dbReference type="ARBA" id="ARBA00004141"/>
    </source>
</evidence>
<feature type="repeat" description="Solcar" evidence="8">
    <location>
        <begin position="545"/>
        <end position="633"/>
    </location>
</feature>
<feature type="repeat" description="Solcar" evidence="8">
    <location>
        <begin position="451"/>
        <end position="534"/>
    </location>
</feature>
<dbReference type="AlphaFoldDB" id="A0AAV8TD96"/>
<evidence type="ECO:0000256" key="8">
    <source>
        <dbReference type="PROSITE-ProRule" id="PRU00282"/>
    </source>
</evidence>
<dbReference type="EMBL" id="JAIWQS010000005">
    <property type="protein sequence ID" value="KAJ8764816.1"/>
    <property type="molecule type" value="Genomic_DNA"/>
</dbReference>
<evidence type="ECO:0000256" key="7">
    <source>
        <dbReference type="ARBA" id="ARBA00023136"/>
    </source>
</evidence>
<name>A0AAV8TD96_9ROSI</name>
<accession>A0AAV8TD96</accession>
<keyword evidence="7 8" id="KW-0472">Membrane</keyword>
<keyword evidence="6" id="KW-1133">Transmembrane helix</keyword>
<evidence type="ECO:0000313" key="9">
    <source>
        <dbReference type="EMBL" id="KAJ8764816.1"/>
    </source>
</evidence>
<evidence type="ECO:0000256" key="2">
    <source>
        <dbReference type="ARBA" id="ARBA00006375"/>
    </source>
</evidence>
<evidence type="ECO:0000256" key="5">
    <source>
        <dbReference type="ARBA" id="ARBA00022737"/>
    </source>
</evidence>
<keyword evidence="3" id="KW-0813">Transport</keyword>
<dbReference type="PANTHER" id="PTHR45667">
    <property type="entry name" value="S-ADENOSYLMETHIONINE MITOCHONDRIAL CARRIER PROTEIN"/>
    <property type="match status" value="1"/>
</dbReference>
<dbReference type="SUPFAM" id="SSF103506">
    <property type="entry name" value="Mitochondrial carrier"/>
    <property type="match status" value="1"/>
</dbReference>
<dbReference type="InterPro" id="IPR023395">
    <property type="entry name" value="MCP_dom_sf"/>
</dbReference>
<comment type="caution">
    <text evidence="9">The sequence shown here is derived from an EMBL/GenBank/DDBJ whole genome shotgun (WGS) entry which is preliminary data.</text>
</comment>
<protein>
    <recommendedName>
        <fullName evidence="11">Mitochondrial carrier protein</fullName>
    </recommendedName>
</protein>